<organism evidence="10 11">
    <name type="scientific">Spinacia oleracea</name>
    <name type="common">Spinach</name>
    <dbReference type="NCBI Taxonomy" id="3562"/>
    <lineage>
        <taxon>Eukaryota</taxon>
        <taxon>Viridiplantae</taxon>
        <taxon>Streptophyta</taxon>
        <taxon>Embryophyta</taxon>
        <taxon>Tracheophyta</taxon>
        <taxon>Spermatophyta</taxon>
        <taxon>Magnoliopsida</taxon>
        <taxon>eudicotyledons</taxon>
        <taxon>Gunneridae</taxon>
        <taxon>Pentapetalae</taxon>
        <taxon>Caryophyllales</taxon>
        <taxon>Chenopodiaceae</taxon>
        <taxon>Chenopodioideae</taxon>
        <taxon>Anserineae</taxon>
        <taxon>Spinacia</taxon>
    </lineage>
</organism>
<feature type="compositionally biased region" description="Basic and acidic residues" evidence="9">
    <location>
        <begin position="133"/>
        <end position="142"/>
    </location>
</feature>
<keyword evidence="3" id="KW-0812">Transmembrane</keyword>
<dbReference type="OrthoDB" id="10261039at2759"/>
<sequence>MMLRRCALALSRRRSSIGRASGQSSTPQIFSSVYPRREFSSIPPQNASQSPGSTSKPTGNNLTKVLVGSVAIGACFYAAYSNGYLQGQSSDPLKVDNSNTEKLPKGDGGHDFLNIKEPISVRTSEDSETLNSHLKDAKDGTERQSAMDLVGDSGKYEGESDLINKNSSSLSNDASTNVKEEDLSKISDDVSAKGEQLSESDLEETVKDEYSSSQKLTEDSADMKFSGEKDHLERHVADEILPTITDVGATIHENNADKDELTELISRNETKDKLDPGEDPSTSLLDTYHLEDKADDEASTKSGHTIKKSSAKEETSSDTLGDLGDAYVSKDGKLILDFLQAIHTAEKRQAELDARVFAEEKREMKDKYEKELKDARARELMYAEEAAMLEKEVHKERAKAAAALKSLQERAEERLKKELEDKERESESKQKEIQDLAKAEIAASIAREKAAQIEKMAEANLNINALCMAFYAGSEEARQTHCFHKLALGALELEDALSNGLPAQSALDALHVYIENVDKDSLLQLALSSIPEDVRLHGTDTVLQLNQKFDALKGKLRHFSLIPPDGGGILAHSLAHVASFLKVKEADQSGDGIDSVLNKVESLIAQGKLAEAADVLEDGVKGSKASEVVGDWLRRARNKAIADQALILLQSYAASISHS</sequence>
<gene>
    <name evidence="11" type="primary">LOC110786144</name>
</gene>
<name>A0A9R0IBR8_SPIOL</name>
<proteinExistence type="inferred from homology"/>
<feature type="compositionally biased region" description="Basic and acidic residues" evidence="9">
    <location>
        <begin position="102"/>
        <end position="114"/>
    </location>
</feature>
<dbReference type="GO" id="GO:0042407">
    <property type="term" value="P:cristae formation"/>
    <property type="evidence" value="ECO:0000318"/>
    <property type="project" value="GO_Central"/>
</dbReference>
<evidence type="ECO:0000256" key="3">
    <source>
        <dbReference type="ARBA" id="ARBA00022692"/>
    </source>
</evidence>
<evidence type="ECO:0000256" key="4">
    <source>
        <dbReference type="ARBA" id="ARBA00022792"/>
    </source>
</evidence>
<keyword evidence="6" id="KW-0496">Mitochondrion</keyword>
<dbReference type="Proteomes" id="UP000813463">
    <property type="component" value="Chromosome 3"/>
</dbReference>
<feature type="region of interest" description="Disordered" evidence="9">
    <location>
        <begin position="292"/>
        <end position="321"/>
    </location>
</feature>
<dbReference type="Pfam" id="PF09731">
    <property type="entry name" value="Mitofilin"/>
    <property type="match status" value="1"/>
</dbReference>
<feature type="compositionally biased region" description="Polar residues" evidence="9">
    <location>
        <begin position="42"/>
        <end position="60"/>
    </location>
</feature>
<reference evidence="10" key="1">
    <citation type="journal article" date="2021" name="Nat. Commun.">
        <title>Genomic analyses provide insights into spinach domestication and the genetic basis of agronomic traits.</title>
        <authorList>
            <person name="Cai X."/>
            <person name="Sun X."/>
            <person name="Xu C."/>
            <person name="Sun H."/>
            <person name="Wang X."/>
            <person name="Ge C."/>
            <person name="Zhang Z."/>
            <person name="Wang Q."/>
            <person name="Fei Z."/>
            <person name="Jiao C."/>
            <person name="Wang Q."/>
        </authorList>
    </citation>
    <scope>NUCLEOTIDE SEQUENCE [LARGE SCALE GENOMIC DNA]</scope>
    <source>
        <strain evidence="10">cv. Varoflay</strain>
    </source>
</reference>
<evidence type="ECO:0000256" key="2">
    <source>
        <dbReference type="ARBA" id="ARBA00010877"/>
    </source>
</evidence>
<comment type="similarity">
    <text evidence="2">Belongs to the MICOS complex subunit Mic60 family.</text>
</comment>
<evidence type="ECO:0000256" key="6">
    <source>
        <dbReference type="ARBA" id="ARBA00023128"/>
    </source>
</evidence>
<feature type="compositionally biased region" description="Polar residues" evidence="9">
    <location>
        <begin position="90"/>
        <end position="101"/>
    </location>
</feature>
<reference evidence="11" key="2">
    <citation type="submission" date="2025-08" db="UniProtKB">
        <authorList>
            <consortium name="RefSeq"/>
        </authorList>
    </citation>
    <scope>IDENTIFICATION</scope>
    <source>
        <tissue evidence="11">Leaf</tissue>
    </source>
</reference>
<evidence type="ECO:0000256" key="8">
    <source>
        <dbReference type="SAM" id="Coils"/>
    </source>
</evidence>
<protein>
    <submittedName>
        <fullName evidence="11">MICOS complex subunit MIC60, mitochondrial</fullName>
    </submittedName>
</protein>
<evidence type="ECO:0000256" key="1">
    <source>
        <dbReference type="ARBA" id="ARBA00004273"/>
    </source>
</evidence>
<dbReference type="GeneID" id="110786144"/>
<keyword evidence="4" id="KW-0999">Mitochondrion inner membrane</keyword>
<keyword evidence="7" id="KW-0472">Membrane</keyword>
<evidence type="ECO:0000313" key="11">
    <source>
        <dbReference type="RefSeq" id="XP_021846374.1"/>
    </source>
</evidence>
<evidence type="ECO:0000256" key="5">
    <source>
        <dbReference type="ARBA" id="ARBA00022989"/>
    </source>
</evidence>
<dbReference type="PANTHER" id="PTHR15415">
    <property type="entry name" value="MITOFILIN"/>
    <property type="match status" value="1"/>
</dbReference>
<dbReference type="KEGG" id="soe:110786144"/>
<dbReference type="GO" id="GO:0061617">
    <property type="term" value="C:MICOS complex"/>
    <property type="evidence" value="ECO:0000318"/>
    <property type="project" value="GO_Central"/>
</dbReference>
<evidence type="ECO:0000256" key="7">
    <source>
        <dbReference type="ARBA" id="ARBA00023136"/>
    </source>
</evidence>
<comment type="subcellular location">
    <subcellularLocation>
        <location evidence="1">Mitochondrion inner membrane</location>
    </subcellularLocation>
</comment>
<dbReference type="AlphaFoldDB" id="A0A9R0IBR8"/>
<feature type="compositionally biased region" description="Polar residues" evidence="9">
    <location>
        <begin position="163"/>
        <end position="177"/>
    </location>
</feature>
<feature type="region of interest" description="Disordered" evidence="9">
    <location>
        <begin position="38"/>
        <end position="60"/>
    </location>
</feature>
<dbReference type="InterPro" id="IPR019133">
    <property type="entry name" value="MIC60"/>
</dbReference>
<dbReference type="RefSeq" id="XP_021846374.1">
    <property type="nucleotide sequence ID" value="XM_021990682.2"/>
</dbReference>
<feature type="compositionally biased region" description="Basic and acidic residues" evidence="9">
    <location>
        <begin position="178"/>
        <end position="192"/>
    </location>
</feature>
<keyword evidence="5" id="KW-1133">Transmembrane helix</keyword>
<evidence type="ECO:0000313" key="10">
    <source>
        <dbReference type="Proteomes" id="UP000813463"/>
    </source>
</evidence>
<keyword evidence="8" id="KW-0175">Coiled coil</keyword>
<dbReference type="PANTHER" id="PTHR15415:SF7">
    <property type="entry name" value="MICOS COMPLEX SUBUNIT MIC60"/>
    <property type="match status" value="1"/>
</dbReference>
<feature type="coiled-coil region" evidence="8">
    <location>
        <begin position="347"/>
        <end position="456"/>
    </location>
</feature>
<feature type="compositionally biased region" description="Basic and acidic residues" evidence="9">
    <location>
        <begin position="204"/>
        <end position="221"/>
    </location>
</feature>
<feature type="region of interest" description="Disordered" evidence="9">
    <location>
        <begin position="90"/>
        <end position="221"/>
    </location>
</feature>
<accession>A0A9R0IBR8</accession>
<keyword evidence="10" id="KW-1185">Reference proteome</keyword>
<evidence type="ECO:0000256" key="9">
    <source>
        <dbReference type="SAM" id="MobiDB-lite"/>
    </source>
</evidence>